<comment type="caution">
    <text evidence="3">The sequence shown here is derived from an EMBL/GenBank/DDBJ whole genome shotgun (WGS) entry which is preliminary data.</text>
</comment>
<accession>A0A9W6I775</accession>
<keyword evidence="2" id="KW-0812">Transmembrane</keyword>
<dbReference type="EMBL" id="BSEV01000016">
    <property type="protein sequence ID" value="GLK12464.1"/>
    <property type="molecule type" value="Genomic_DNA"/>
</dbReference>
<reference evidence="3" key="2">
    <citation type="submission" date="2023-01" db="EMBL/GenBank/DDBJ databases">
        <authorList>
            <person name="Sun Q."/>
            <person name="Evtushenko L."/>
        </authorList>
    </citation>
    <scope>NUCLEOTIDE SEQUENCE</scope>
    <source>
        <strain evidence="3">VKM Ac-2007</strain>
    </source>
</reference>
<protein>
    <submittedName>
        <fullName evidence="3">Uncharacterized protein</fullName>
    </submittedName>
</protein>
<dbReference type="AlphaFoldDB" id="A0A9W6I775"/>
<name>A0A9W6I775_9ACTN</name>
<feature type="compositionally biased region" description="Low complexity" evidence="1">
    <location>
        <begin position="142"/>
        <end position="173"/>
    </location>
</feature>
<evidence type="ECO:0000313" key="4">
    <source>
        <dbReference type="Proteomes" id="UP001143474"/>
    </source>
</evidence>
<feature type="region of interest" description="Disordered" evidence="1">
    <location>
        <begin position="137"/>
        <end position="173"/>
    </location>
</feature>
<organism evidence="3 4">
    <name type="scientific">Streptosporangium carneum</name>
    <dbReference type="NCBI Taxonomy" id="47481"/>
    <lineage>
        <taxon>Bacteria</taxon>
        <taxon>Bacillati</taxon>
        <taxon>Actinomycetota</taxon>
        <taxon>Actinomycetes</taxon>
        <taxon>Streptosporangiales</taxon>
        <taxon>Streptosporangiaceae</taxon>
        <taxon>Streptosporangium</taxon>
    </lineage>
</organism>
<evidence type="ECO:0000256" key="2">
    <source>
        <dbReference type="SAM" id="Phobius"/>
    </source>
</evidence>
<gene>
    <name evidence="3" type="ORF">GCM10017600_58740</name>
</gene>
<reference evidence="3" key="1">
    <citation type="journal article" date="2014" name="Int. J. Syst. Evol. Microbiol.">
        <title>Complete genome sequence of Corynebacterium casei LMG S-19264T (=DSM 44701T), isolated from a smear-ripened cheese.</title>
        <authorList>
            <consortium name="US DOE Joint Genome Institute (JGI-PGF)"/>
            <person name="Walter F."/>
            <person name="Albersmeier A."/>
            <person name="Kalinowski J."/>
            <person name="Ruckert C."/>
        </authorList>
    </citation>
    <scope>NUCLEOTIDE SEQUENCE</scope>
    <source>
        <strain evidence="3">VKM Ac-2007</strain>
    </source>
</reference>
<dbReference type="Proteomes" id="UP001143474">
    <property type="component" value="Unassembled WGS sequence"/>
</dbReference>
<feature type="transmembrane region" description="Helical" evidence="2">
    <location>
        <begin position="114"/>
        <end position="130"/>
    </location>
</feature>
<sequence>MKLGTTRLTVFDLVIAAGGLLLVLLAVQNLGPALAALRGEGTWGTFTARRVECVEHPGHEQCTWLGEFRGGRTVRPEVGFYGGDRETFVPGQAVRAFDTGRRGHVYGSGGSNEWIMVALLFAAGLGLVAWPPARLRRRAPEPAESPASEEAAESPASPESPASEEAAESSTPR</sequence>
<keyword evidence="4" id="KW-1185">Reference proteome</keyword>
<dbReference type="RefSeq" id="WP_271220789.1">
    <property type="nucleotide sequence ID" value="NZ_BAAAVD010000009.1"/>
</dbReference>
<evidence type="ECO:0000313" key="3">
    <source>
        <dbReference type="EMBL" id="GLK12464.1"/>
    </source>
</evidence>
<keyword evidence="2" id="KW-0472">Membrane</keyword>
<proteinExistence type="predicted"/>
<keyword evidence="2" id="KW-1133">Transmembrane helix</keyword>
<evidence type="ECO:0000256" key="1">
    <source>
        <dbReference type="SAM" id="MobiDB-lite"/>
    </source>
</evidence>